<evidence type="ECO:0000259" key="1">
    <source>
        <dbReference type="Pfam" id="PF12146"/>
    </source>
</evidence>
<accession>A0A8J7DBH0</accession>
<comment type="caution">
    <text evidence="2">The sequence shown here is derived from an EMBL/GenBank/DDBJ whole genome shotgun (WGS) entry which is preliminary data.</text>
</comment>
<dbReference type="EMBL" id="JADEXG010000020">
    <property type="protein sequence ID" value="MBE9077722.1"/>
    <property type="molecule type" value="Genomic_DNA"/>
</dbReference>
<organism evidence="2 3">
    <name type="scientific">Vasconcelosia minhoensis LEGE 07310</name>
    <dbReference type="NCBI Taxonomy" id="915328"/>
    <lineage>
        <taxon>Bacteria</taxon>
        <taxon>Bacillati</taxon>
        <taxon>Cyanobacteriota</taxon>
        <taxon>Cyanophyceae</taxon>
        <taxon>Nodosilineales</taxon>
        <taxon>Cymatolegaceae</taxon>
        <taxon>Vasconcelosia</taxon>
        <taxon>Vasconcelosia minhoensis</taxon>
    </lineage>
</organism>
<evidence type="ECO:0000313" key="3">
    <source>
        <dbReference type="Proteomes" id="UP000636505"/>
    </source>
</evidence>
<keyword evidence="2" id="KW-0378">Hydrolase</keyword>
<dbReference type="InterPro" id="IPR022742">
    <property type="entry name" value="Hydrolase_4"/>
</dbReference>
<dbReference type="SUPFAM" id="SSF53474">
    <property type="entry name" value="alpha/beta-Hydrolases"/>
    <property type="match status" value="1"/>
</dbReference>
<dbReference type="Gene3D" id="3.40.50.1820">
    <property type="entry name" value="alpha/beta hydrolase"/>
    <property type="match status" value="1"/>
</dbReference>
<name>A0A8J7DBH0_9CYAN</name>
<dbReference type="Pfam" id="PF12146">
    <property type="entry name" value="Hydrolase_4"/>
    <property type="match status" value="1"/>
</dbReference>
<dbReference type="GO" id="GO:0016787">
    <property type="term" value="F:hydrolase activity"/>
    <property type="evidence" value="ECO:0007669"/>
    <property type="project" value="UniProtKB-KW"/>
</dbReference>
<dbReference type="PRINTS" id="PR00111">
    <property type="entry name" value="ABHYDROLASE"/>
</dbReference>
<proteinExistence type="predicted"/>
<dbReference type="RefSeq" id="WP_193906779.1">
    <property type="nucleotide sequence ID" value="NZ_JADEXG010000020.1"/>
</dbReference>
<keyword evidence="3" id="KW-1185">Reference proteome</keyword>
<evidence type="ECO:0000313" key="2">
    <source>
        <dbReference type="EMBL" id="MBE9077722.1"/>
    </source>
</evidence>
<dbReference type="AlphaFoldDB" id="A0A8J7DBH0"/>
<reference evidence="2" key="1">
    <citation type="submission" date="2020-10" db="EMBL/GenBank/DDBJ databases">
        <authorList>
            <person name="Castelo-Branco R."/>
            <person name="Eusebio N."/>
            <person name="Adriana R."/>
            <person name="Vieira A."/>
            <person name="Brugerolle De Fraissinette N."/>
            <person name="Rezende De Castro R."/>
            <person name="Schneider M.P."/>
            <person name="Vasconcelos V."/>
            <person name="Leao P.N."/>
        </authorList>
    </citation>
    <scope>NUCLEOTIDE SEQUENCE</scope>
    <source>
        <strain evidence="2">LEGE 07310</strain>
    </source>
</reference>
<dbReference type="InterPro" id="IPR029058">
    <property type="entry name" value="AB_hydrolase_fold"/>
</dbReference>
<dbReference type="InterPro" id="IPR000073">
    <property type="entry name" value="AB_hydrolase_1"/>
</dbReference>
<gene>
    <name evidence="2" type="ORF">IQ241_10505</name>
</gene>
<dbReference type="PANTHER" id="PTHR22753">
    <property type="entry name" value="TRANSMEMBRANE PROTEIN 68"/>
    <property type="match status" value="1"/>
</dbReference>
<feature type="domain" description="Serine aminopeptidase S33" evidence="1">
    <location>
        <begin position="63"/>
        <end position="250"/>
    </location>
</feature>
<dbReference type="PANTHER" id="PTHR22753:SF48">
    <property type="entry name" value="PHOSPHOLIPID_GLYCEROL ACYLTRANSFERASE DOMAIN-CONTAINING PROTEIN"/>
    <property type="match status" value="1"/>
</dbReference>
<dbReference type="GO" id="GO:0016020">
    <property type="term" value="C:membrane"/>
    <property type="evidence" value="ECO:0007669"/>
    <property type="project" value="TreeGrafter"/>
</dbReference>
<dbReference type="Proteomes" id="UP000636505">
    <property type="component" value="Unassembled WGS sequence"/>
</dbReference>
<protein>
    <submittedName>
        <fullName evidence="2">Alpha/beta hydrolase</fullName>
    </submittedName>
</protein>
<sequence>MTQPTPRFENPVRFLTPRPVRPEAPLFIFLPGMDGTGQLLRTQLAGLERSFDIRCLSIPPWDLTDWGGLVQQVSDLIAAEAKEKSQRSVYLCGESFGGCLALQVLTHAPQLFERVVLVNPASSFRRLLWMRLGATLSLWTPKSFYRIGMKALVPFLSEQARMGRSDRQALWDAMNSVPAKTAAWRMSLLNSFAVERLPLERMTHPVLLITGANDRLLPSKEEGKRLVSRLPNAQMVVLPHSGHACLLETDVNLYEILHRADFIDAHAKSHSIRASRPPDDRYSK</sequence>